<dbReference type="InterPro" id="IPR026059">
    <property type="entry name" value="Rab3GAP2"/>
</dbReference>
<reference evidence="8" key="2">
    <citation type="submission" date="2025-08" db="UniProtKB">
        <authorList>
            <consortium name="Ensembl"/>
        </authorList>
    </citation>
    <scope>IDENTIFICATION</scope>
</reference>
<reference evidence="8" key="3">
    <citation type="submission" date="2025-09" db="UniProtKB">
        <authorList>
            <consortium name="Ensembl"/>
        </authorList>
    </citation>
    <scope>IDENTIFICATION</scope>
</reference>
<comment type="similarity">
    <text evidence="2">Belongs to the Rab3-GAP regulatory subunit family.</text>
</comment>
<evidence type="ECO:0000256" key="5">
    <source>
        <dbReference type="SAM" id="MobiDB-lite"/>
    </source>
</evidence>
<evidence type="ECO:0000256" key="2">
    <source>
        <dbReference type="ARBA" id="ARBA00008153"/>
    </source>
</evidence>
<proteinExistence type="inferred from homology"/>
<protein>
    <submittedName>
        <fullName evidence="8">RAB3 GTPase activating protein subunit 2 (non-catalytic)</fullName>
    </submittedName>
</protein>
<dbReference type="Pfam" id="PF14656">
    <property type="entry name" value="RAB3GAP2_C"/>
    <property type="match status" value="1"/>
</dbReference>
<dbReference type="InterPro" id="IPR029257">
    <property type="entry name" value="RAB3GAP2_C"/>
</dbReference>
<keyword evidence="3" id="KW-0343">GTPase activation</keyword>
<evidence type="ECO:0000256" key="4">
    <source>
        <dbReference type="ARBA" id="ARBA00022490"/>
    </source>
</evidence>
<feature type="domain" description="Rab3-GAP regulatory subunit N-terminal" evidence="6">
    <location>
        <begin position="30"/>
        <end position="444"/>
    </location>
</feature>
<evidence type="ECO:0000313" key="8">
    <source>
        <dbReference type="Ensembl" id="ENSONIP00000034252.1"/>
    </source>
</evidence>
<dbReference type="Proteomes" id="UP000005207">
    <property type="component" value="Linkage group LG19"/>
</dbReference>
<dbReference type="Ensembl" id="ENSONIT00000082209.1">
    <property type="protein sequence ID" value="ENSONIP00000034252.1"/>
    <property type="gene ID" value="ENSONIG00000012257.2"/>
</dbReference>
<dbReference type="GO" id="GO:0005096">
    <property type="term" value="F:GTPase activator activity"/>
    <property type="evidence" value="ECO:0007669"/>
    <property type="project" value="UniProtKB-KW"/>
</dbReference>
<comment type="subcellular location">
    <subcellularLocation>
        <location evidence="1">Cytoplasm</location>
    </subcellularLocation>
</comment>
<dbReference type="Pfam" id="PF14655">
    <property type="entry name" value="RAB3GAP2_N"/>
    <property type="match status" value="1"/>
</dbReference>
<reference evidence="9" key="1">
    <citation type="submission" date="2012-01" db="EMBL/GenBank/DDBJ databases">
        <title>The Genome Sequence of Oreochromis niloticus (Nile Tilapia).</title>
        <authorList>
            <consortium name="Broad Institute Genome Assembly Team"/>
            <consortium name="Broad Institute Sequencing Platform"/>
            <person name="Di Palma F."/>
            <person name="Johnson J."/>
            <person name="Lander E.S."/>
            <person name="Lindblad-Toh K."/>
        </authorList>
    </citation>
    <scope>NUCLEOTIDE SEQUENCE [LARGE SCALE GENOMIC DNA]</scope>
</reference>
<dbReference type="GO" id="GO:0005737">
    <property type="term" value="C:cytoplasm"/>
    <property type="evidence" value="ECO:0007669"/>
    <property type="project" value="UniProtKB-SubCell"/>
</dbReference>
<dbReference type="InterPro" id="IPR032839">
    <property type="entry name" value="RAB3GAP_N"/>
</dbReference>
<dbReference type="AlphaFoldDB" id="A0A669BFP9"/>
<sequence>SWDTSDWESAWEGGDNKEEESTSDKKGEPWLQDCVVSLSPCADLLVVAREQKAAFLSAKWRTDDSGREEMTLGVSWTGTLSEVLLCIFTSCLNTFFRSSTGRPDWTCVVVGFTSGYVRFYTESGVLLLAQLLHEDPVLRLKCRTYEIPRHPGVTEQHEELSILYPAAMVTIDGFSLFQSLRACRNQVARAAAAGNDVIQPPPLAYKKWGLQEMDTIVDHSSVGIMTLCVFDQMKNASILGGFNASVKGSPPAMSQYVTVGSGPYTGFYYAIEGSSQPLLSHVAMAVASKLTSALFSAASGWLGWNKNKNEEEAPQKQKPKVEPATPLSIRFGLPDSRRHGESICLSPCNTLAGVTDDFGRVTLLDLARGIAIRMWKGYRDAQLGWLQVPEERSERDLSPSASLPRRHALFLIIYAPRRGILEVWAMQQGPRVGAFTVGKHCRLLYAGYRLMGVNSVTSQGWQLHTQQVCLLDPITGALRTVNIPFHLALSDKKSERAKDMHLVKKLTTLLRSRDTELDILESEARSILLDIKHPAVKKQALESLLSNKNTPVSCLVNITRALDDTLKRQEPEEVDAGLLQLCSSQLKLLQLYTDIQQLHSATDVEEISTSMLLHSLKTQTEYFSCLSFAGNFLFWSCLCGKSPLHKVCYTLQQAGISPQQLLVSWWERLGESWDQDVTGCPLLFLFLHLGAVEESWDPQSISPWWQQVRTTCVQSHNAAAALLAALVTHRAAKASITSRADSKVEKRHSEWEAVSLELEQWVVCVRQLEDVLVLQTLLLVPPPPGATGGATVQCSIKTLLEGGTGGIADSVSKWVFRQDISPERLKEILQKRGNKEADDNVDPPWLTEDNSIVWYLFIMIKVWLICFLLCFPELLLALCQRFPHSLSPDFLFAHCCWEYVVQWNKDPEEGQYLCWSVEHLKMVSSPHIQQGVCTMMWSTFIVKRFSAATFLMEKDVGMGDKAMTSFLGCCVQLLNILMEADSAVEEVSAPELSIEEAWSGAEGPASIAELALEQKGVHYPLVQHHCLLASLLHAAMTFSVKVKPFSLFDSKGKNAFFRDLTTIQLMPSGDMDPGLVSVRQEFLLRVLTGWVQAIDDPSSSTPLPSSGPRAEWWPSLCLELGSLLQVNPDILRRHLVCELYSQGLDLRAEEVMLEVEDKDVLGSQLLVLTGQRLSYSLLHSQNQTQAAMELLAMDPHELRCPLIPLPQTSRLVGRLIEILPENHAQYSLALHLLEAVEVLTTED</sequence>
<evidence type="ECO:0000259" key="6">
    <source>
        <dbReference type="Pfam" id="PF14655"/>
    </source>
</evidence>
<feature type="domain" description="Rab3GAP regulatory subunit C-terminal" evidence="7">
    <location>
        <begin position="688"/>
        <end position="1220"/>
    </location>
</feature>
<evidence type="ECO:0000256" key="1">
    <source>
        <dbReference type="ARBA" id="ARBA00004496"/>
    </source>
</evidence>
<evidence type="ECO:0000313" key="9">
    <source>
        <dbReference type="Proteomes" id="UP000005207"/>
    </source>
</evidence>
<dbReference type="PANTHER" id="PTHR12472:SF0">
    <property type="entry name" value="RAB3 GTPASE-ACTIVATING PROTEIN NON-CATALYTIC SUBUNIT"/>
    <property type="match status" value="1"/>
</dbReference>
<gene>
    <name evidence="8" type="primary">RAB3GAP2</name>
    <name evidence="8" type="synonym">rab3gap2</name>
</gene>
<dbReference type="GeneTree" id="ENSGT00390000005794"/>
<evidence type="ECO:0000259" key="7">
    <source>
        <dbReference type="Pfam" id="PF14656"/>
    </source>
</evidence>
<keyword evidence="9" id="KW-1185">Reference proteome</keyword>
<keyword evidence="4" id="KW-0963">Cytoplasm</keyword>
<evidence type="ECO:0000256" key="3">
    <source>
        <dbReference type="ARBA" id="ARBA00022468"/>
    </source>
</evidence>
<feature type="region of interest" description="Disordered" evidence="5">
    <location>
        <begin position="1"/>
        <end position="25"/>
    </location>
</feature>
<dbReference type="PANTHER" id="PTHR12472">
    <property type="entry name" value="RAB3-GAP REGULATORY DOMAIN"/>
    <property type="match status" value="1"/>
</dbReference>
<name>A0A669BFP9_ORENI</name>
<feature type="compositionally biased region" description="Basic and acidic residues" evidence="5">
    <location>
        <begin position="14"/>
        <end position="25"/>
    </location>
</feature>
<organism evidence="8 9">
    <name type="scientific">Oreochromis niloticus</name>
    <name type="common">Nile tilapia</name>
    <name type="synonym">Tilapia nilotica</name>
    <dbReference type="NCBI Taxonomy" id="8128"/>
    <lineage>
        <taxon>Eukaryota</taxon>
        <taxon>Metazoa</taxon>
        <taxon>Chordata</taxon>
        <taxon>Craniata</taxon>
        <taxon>Vertebrata</taxon>
        <taxon>Euteleostomi</taxon>
        <taxon>Actinopterygii</taxon>
        <taxon>Neopterygii</taxon>
        <taxon>Teleostei</taxon>
        <taxon>Neoteleostei</taxon>
        <taxon>Acanthomorphata</taxon>
        <taxon>Ovalentaria</taxon>
        <taxon>Cichlomorphae</taxon>
        <taxon>Cichliformes</taxon>
        <taxon>Cichlidae</taxon>
        <taxon>African cichlids</taxon>
        <taxon>Pseudocrenilabrinae</taxon>
        <taxon>Oreochromini</taxon>
        <taxon>Oreochromis</taxon>
    </lineage>
</organism>
<accession>A0A669BFP9</accession>